<feature type="domain" description="Carbohydrate kinase FGGY N-terminal" evidence="5">
    <location>
        <begin position="138"/>
        <end position="294"/>
    </location>
</feature>
<dbReference type="InterPro" id="IPR018485">
    <property type="entry name" value="FGGY_C"/>
</dbReference>
<gene>
    <name evidence="7" type="ORF">Pmar_PMAR011507</name>
</gene>
<sequence length="498" mass="53979">MDSPLFLGFDVSTQSCKAVVVDENLNTVFSTSLNFDKDLPQYHTINGVSIKDSSGVAKSPSAMFSSALQLSIERLRRAGCPLKRIVCISGSGQQHGSVYLAATAINGLLPDDDDTDDDEDLGEWQLEHGLFAMKDGPIWMDTSTSEECRQLAHCVGGDNNLAKLTGSKAWERFTGNQILKLRRHSPEVFDRTARICLVSSFCAGVLLGRPTRVDYSDAAGMNMMELSSLNWSRPICDFIDGKSADALTTRLGGQPVDPMAIAGNISTYWQHRYGFSPSCTVNYWSGDNPCAAVGMGLLNSGDILVSLGTSDTCLCVLPSMPVSPPPSAFIFPHPVKPGSFIAMLVYTNGDVTRRTVKGNRSWDQFSESIRASSPGKYLTLFTSTQEILPALQKGDPITAEIGNRDDEVSPGILERFPEGKLLVTGGGSRSEQIRQVFSDVFERSVVALDSPDAAALGAAYKAMLATAKLNGKDVIDENWYDRALQILLRRASDFCGII</sequence>
<dbReference type="GO" id="GO:0005524">
    <property type="term" value="F:ATP binding"/>
    <property type="evidence" value="ECO:0007669"/>
    <property type="project" value="UniProtKB-KW"/>
</dbReference>
<dbReference type="InterPro" id="IPR018484">
    <property type="entry name" value="FGGY_N"/>
</dbReference>
<keyword evidence="4" id="KW-0547">Nucleotide-binding</keyword>
<dbReference type="InterPro" id="IPR042024">
    <property type="entry name" value="D-XK_euk"/>
</dbReference>
<feature type="domain" description="Carbohydrate kinase FGGY C-terminal" evidence="6">
    <location>
        <begin position="420"/>
        <end position="465"/>
    </location>
</feature>
<dbReference type="GO" id="GO:0042732">
    <property type="term" value="P:D-xylose metabolic process"/>
    <property type="evidence" value="ECO:0007669"/>
    <property type="project" value="UniProtKB-UniRule"/>
</dbReference>
<keyword evidence="4" id="KW-0119">Carbohydrate metabolism</keyword>
<protein>
    <recommendedName>
        <fullName evidence="4">Xylulose kinase</fullName>
        <ecNumber evidence="4">2.7.1.17</ecNumber>
    </recommendedName>
</protein>
<comment type="similarity">
    <text evidence="1 4">Belongs to the FGGY kinase family.</text>
</comment>
<dbReference type="InterPro" id="IPR000577">
    <property type="entry name" value="Carb_kinase_FGGY"/>
</dbReference>
<dbReference type="CDD" id="cd07776">
    <property type="entry name" value="ASKHA_NBD_FGGY_SpXK-like"/>
    <property type="match status" value="1"/>
</dbReference>
<dbReference type="Pfam" id="PF00370">
    <property type="entry name" value="FGGY_N"/>
    <property type="match status" value="1"/>
</dbReference>
<keyword evidence="8" id="KW-1185">Reference proteome</keyword>
<dbReference type="GO" id="GO:0005829">
    <property type="term" value="C:cytosol"/>
    <property type="evidence" value="ECO:0007669"/>
    <property type="project" value="TreeGrafter"/>
</dbReference>
<keyword evidence="3 4" id="KW-0418">Kinase</keyword>
<evidence type="ECO:0000256" key="3">
    <source>
        <dbReference type="ARBA" id="ARBA00022777"/>
    </source>
</evidence>
<evidence type="ECO:0000256" key="1">
    <source>
        <dbReference type="ARBA" id="ARBA00009156"/>
    </source>
</evidence>
<evidence type="ECO:0000259" key="5">
    <source>
        <dbReference type="Pfam" id="PF00370"/>
    </source>
</evidence>
<organism evidence="8">
    <name type="scientific">Perkinsus marinus (strain ATCC 50983 / TXsc)</name>
    <dbReference type="NCBI Taxonomy" id="423536"/>
    <lineage>
        <taxon>Eukaryota</taxon>
        <taxon>Sar</taxon>
        <taxon>Alveolata</taxon>
        <taxon>Perkinsozoa</taxon>
        <taxon>Perkinsea</taxon>
        <taxon>Perkinsida</taxon>
        <taxon>Perkinsidae</taxon>
        <taxon>Perkinsus</taxon>
    </lineage>
</organism>
<dbReference type="EC" id="2.7.1.17" evidence="4"/>
<dbReference type="SUPFAM" id="SSF53067">
    <property type="entry name" value="Actin-like ATPase domain"/>
    <property type="match status" value="2"/>
</dbReference>
<dbReference type="GeneID" id="9064777"/>
<dbReference type="Proteomes" id="UP000007800">
    <property type="component" value="Unassembled WGS sequence"/>
</dbReference>
<dbReference type="InterPro" id="IPR043129">
    <property type="entry name" value="ATPase_NBD"/>
</dbReference>
<keyword evidence="2 4" id="KW-0808">Transferase</keyword>
<dbReference type="PANTHER" id="PTHR10196:SF57">
    <property type="entry name" value="XYLULOSE KINASE"/>
    <property type="match status" value="1"/>
</dbReference>
<keyword evidence="4" id="KW-0859">Xylose metabolism</keyword>
<evidence type="ECO:0000256" key="4">
    <source>
        <dbReference type="RuleBase" id="RU367058"/>
    </source>
</evidence>
<dbReference type="PIRSF" id="PIRSF000538">
    <property type="entry name" value="GlpK"/>
    <property type="match status" value="1"/>
</dbReference>
<dbReference type="RefSeq" id="XP_002773667.1">
    <property type="nucleotide sequence ID" value="XM_002773621.1"/>
</dbReference>
<dbReference type="Gene3D" id="3.30.420.40">
    <property type="match status" value="4"/>
</dbReference>
<evidence type="ECO:0000313" key="7">
    <source>
        <dbReference type="EMBL" id="EER05483.1"/>
    </source>
</evidence>
<evidence type="ECO:0000313" key="8">
    <source>
        <dbReference type="Proteomes" id="UP000007800"/>
    </source>
</evidence>
<keyword evidence="4" id="KW-0067">ATP-binding</keyword>
<comment type="catalytic activity">
    <reaction evidence="4">
        <text>D-xylulose + ATP = D-xylulose 5-phosphate + ADP + H(+)</text>
        <dbReference type="Rhea" id="RHEA:10964"/>
        <dbReference type="ChEBI" id="CHEBI:15378"/>
        <dbReference type="ChEBI" id="CHEBI:17140"/>
        <dbReference type="ChEBI" id="CHEBI:30616"/>
        <dbReference type="ChEBI" id="CHEBI:57737"/>
        <dbReference type="ChEBI" id="CHEBI:456216"/>
        <dbReference type="EC" id="2.7.1.17"/>
    </reaction>
</comment>
<accession>C5LC00</accession>
<dbReference type="Pfam" id="PF02782">
    <property type="entry name" value="FGGY_C"/>
    <property type="match status" value="1"/>
</dbReference>
<reference evidence="7 8" key="1">
    <citation type="submission" date="2008-07" db="EMBL/GenBank/DDBJ databases">
        <authorList>
            <person name="El-Sayed N."/>
            <person name="Caler E."/>
            <person name="Inman J."/>
            <person name="Amedeo P."/>
            <person name="Hass B."/>
            <person name="Wortman J."/>
        </authorList>
    </citation>
    <scope>NUCLEOTIDE SEQUENCE [LARGE SCALE GENOMIC DNA]</scope>
    <source>
        <strain evidence="8">ATCC 50983 / TXsc</strain>
    </source>
</reference>
<dbReference type="GO" id="GO:0004856">
    <property type="term" value="F:D-xylulokinase activity"/>
    <property type="evidence" value="ECO:0007669"/>
    <property type="project" value="UniProtKB-UniRule"/>
</dbReference>
<dbReference type="PANTHER" id="PTHR10196">
    <property type="entry name" value="SUGAR KINASE"/>
    <property type="match status" value="1"/>
</dbReference>
<dbReference type="OrthoDB" id="1728974at2759"/>
<dbReference type="EMBL" id="GG680918">
    <property type="protein sequence ID" value="EER05483.1"/>
    <property type="molecule type" value="Genomic_DNA"/>
</dbReference>
<dbReference type="AlphaFoldDB" id="C5LC00"/>
<evidence type="ECO:0000259" key="6">
    <source>
        <dbReference type="Pfam" id="PF02782"/>
    </source>
</evidence>
<dbReference type="InParanoid" id="C5LC00"/>
<proteinExistence type="inferred from homology"/>
<dbReference type="OMA" id="NSCALGG"/>
<dbReference type="GO" id="GO:0004370">
    <property type="term" value="F:glycerol kinase activity"/>
    <property type="evidence" value="ECO:0007669"/>
    <property type="project" value="TreeGrafter"/>
</dbReference>
<evidence type="ECO:0000256" key="2">
    <source>
        <dbReference type="ARBA" id="ARBA00022679"/>
    </source>
</evidence>
<dbReference type="GO" id="GO:0006071">
    <property type="term" value="P:glycerol metabolic process"/>
    <property type="evidence" value="ECO:0007669"/>
    <property type="project" value="TreeGrafter"/>
</dbReference>
<name>C5LC00_PERM5</name>